<evidence type="ECO:0000256" key="6">
    <source>
        <dbReference type="ARBA" id="ARBA00022679"/>
    </source>
</evidence>
<evidence type="ECO:0000256" key="8">
    <source>
        <dbReference type="ARBA" id="ARBA00049183"/>
    </source>
</evidence>
<evidence type="ECO:0000256" key="3">
    <source>
        <dbReference type="ARBA" id="ARBA00006380"/>
    </source>
</evidence>
<dbReference type="EMBL" id="CP118166">
    <property type="protein sequence ID" value="WDI33246.1"/>
    <property type="molecule type" value="Genomic_DNA"/>
</dbReference>
<keyword evidence="11" id="KW-0472">Membrane</keyword>
<evidence type="ECO:0000256" key="2">
    <source>
        <dbReference type="ARBA" id="ARBA00004713"/>
    </source>
</evidence>
<evidence type="ECO:0000256" key="10">
    <source>
        <dbReference type="PIRSR" id="PIRSR639901-2"/>
    </source>
</evidence>
<evidence type="ECO:0000256" key="11">
    <source>
        <dbReference type="RuleBase" id="RU365103"/>
    </source>
</evidence>
<dbReference type="PANTHER" id="PTHR42755">
    <property type="entry name" value="3-DEOXY-MANNO-OCTULOSONATE CYTIDYLYLTRANSFERASE"/>
    <property type="match status" value="1"/>
</dbReference>
<comment type="similarity">
    <text evidence="3">Belongs to the glycosyltransferase group 1 family. Glycosyltransferase 30 subfamily.</text>
</comment>
<dbReference type="GO" id="GO:0009244">
    <property type="term" value="P:lipopolysaccharide core region biosynthetic process"/>
    <property type="evidence" value="ECO:0007669"/>
    <property type="project" value="UniProtKB-UniRule"/>
</dbReference>
<dbReference type="Gene3D" id="3.40.50.11720">
    <property type="entry name" value="3-Deoxy-D-manno-octulosonic-acid transferase, N-terminal domain"/>
    <property type="match status" value="1"/>
</dbReference>
<evidence type="ECO:0000313" key="13">
    <source>
        <dbReference type="EMBL" id="WDI33246.1"/>
    </source>
</evidence>
<keyword evidence="11" id="KW-1003">Cell membrane</keyword>
<dbReference type="InterPro" id="IPR007507">
    <property type="entry name" value="Glycos_transf_N"/>
</dbReference>
<comment type="catalytic activity">
    <reaction evidence="8 11">
        <text>lipid IVA (E. coli) + CMP-3-deoxy-beta-D-manno-octulosonate = alpha-Kdo-(2-&gt;6)-lipid IVA (E. coli) + CMP + H(+)</text>
        <dbReference type="Rhea" id="RHEA:28066"/>
        <dbReference type="ChEBI" id="CHEBI:15378"/>
        <dbReference type="ChEBI" id="CHEBI:58603"/>
        <dbReference type="ChEBI" id="CHEBI:60364"/>
        <dbReference type="ChEBI" id="CHEBI:60377"/>
        <dbReference type="ChEBI" id="CHEBI:85987"/>
        <dbReference type="EC" id="2.4.99.12"/>
    </reaction>
</comment>
<comment type="pathway">
    <text evidence="2 11">Bacterial outer membrane biogenesis; LPS core biosynthesis.</text>
</comment>
<feature type="domain" description="3-deoxy-D-manno-octulosonic-acid transferase N-terminal" evidence="12">
    <location>
        <begin position="42"/>
        <end position="217"/>
    </location>
</feature>
<dbReference type="Pfam" id="PF04413">
    <property type="entry name" value="Glycos_transf_N"/>
    <property type="match status" value="1"/>
</dbReference>
<evidence type="ECO:0000259" key="12">
    <source>
        <dbReference type="Pfam" id="PF04413"/>
    </source>
</evidence>
<dbReference type="GO" id="GO:0043842">
    <property type="term" value="F:Kdo transferase activity"/>
    <property type="evidence" value="ECO:0007669"/>
    <property type="project" value="UniProtKB-EC"/>
</dbReference>
<dbReference type="InterPro" id="IPR038107">
    <property type="entry name" value="Glycos_transf_N_sf"/>
</dbReference>
<dbReference type="RefSeq" id="WP_274495220.1">
    <property type="nucleotide sequence ID" value="NZ_CP118166.1"/>
</dbReference>
<reference evidence="13" key="1">
    <citation type="submission" date="2023-02" db="EMBL/GenBank/DDBJ databases">
        <title>Genome sequence of Hyphococcus flavus.</title>
        <authorList>
            <person name="Rong J.-C."/>
            <person name="Zhao Q."/>
            <person name="Yi M."/>
            <person name="Wu J.-Y."/>
        </authorList>
    </citation>
    <scope>NUCLEOTIDE SEQUENCE</scope>
    <source>
        <strain evidence="13">MCCC 1K03223</strain>
    </source>
</reference>
<dbReference type="KEGG" id="hfl:PUV54_09735"/>
<dbReference type="AlphaFoldDB" id="A0AAE9ZLC1"/>
<comment type="function">
    <text evidence="1 11">Involved in lipopolysaccharide (LPS) biosynthesis. Catalyzes the transfer of 3-deoxy-D-manno-octulosonate (Kdo) residue(s) from CMP-Kdo to lipid IV(A), the tetraacyldisaccharide-1,4'-bisphosphate precursor of lipid A.</text>
</comment>
<sequence>MTTEMREPLGLKMYRALSRVAEPVAAFTLDRRLKAGKEDAERIGERKGKAERERPQGFLIWIHGASVGESLSVLPLVDQLKAERPDAIFLVTTGTVSSARLLEERLPERAFHQFIPLDHPHYVTDFLEHWRPDAAIFVESEFWPNLILKARSSIPFMALVNGRISPGSYDDWKRQPNAIKYILSAFDVIIAQDQQNAERLSHLSGQPIKSLGNLKYAAPPLPADEKLISDIASQIGARRRWLAASTHPGEEQQLLSAAKLLKSSFPDLLTIIAPRHPDRGADIEGMANSVGLKTARRENNDKIASETDIYIADTLGELGIFYRLCDVSFVGGSLTEKGGHNPLEPARLGAAILHGPHVFNFVETYAEMRKAGGAALTRNEREIATATRRLFADQKTRQAMTAAAKSCAEENAARILADVCAALSPMLATHEKNS</sequence>
<evidence type="ECO:0000256" key="1">
    <source>
        <dbReference type="ARBA" id="ARBA00003394"/>
    </source>
</evidence>
<feature type="site" description="Transition state stabilizer" evidence="10">
    <location>
        <position position="215"/>
    </location>
</feature>
<protein>
    <recommendedName>
        <fullName evidence="5 11">3-deoxy-D-manno-octulosonic acid transferase</fullName>
        <shortName evidence="11">Kdo transferase</shortName>
        <ecNumber evidence="4 11">2.4.99.12</ecNumber>
    </recommendedName>
    <alternativeName>
        <fullName evidence="7 11">Lipid IV(A) 3-deoxy-D-manno-octulosonic acid transferase</fullName>
    </alternativeName>
</protein>
<dbReference type="PANTHER" id="PTHR42755:SF1">
    <property type="entry name" value="3-DEOXY-D-MANNO-OCTULOSONIC ACID TRANSFERASE, MITOCHONDRIAL-RELATED"/>
    <property type="match status" value="1"/>
</dbReference>
<evidence type="ECO:0000256" key="5">
    <source>
        <dbReference type="ARBA" id="ARBA00019077"/>
    </source>
</evidence>
<dbReference type="InterPro" id="IPR039901">
    <property type="entry name" value="Kdotransferase"/>
</dbReference>
<feature type="active site" description="Proton acceptor" evidence="9">
    <location>
        <position position="69"/>
    </location>
</feature>
<gene>
    <name evidence="13" type="ORF">PUV54_09735</name>
</gene>
<organism evidence="13 14">
    <name type="scientific">Hyphococcus flavus</name>
    <dbReference type="NCBI Taxonomy" id="1866326"/>
    <lineage>
        <taxon>Bacteria</taxon>
        <taxon>Pseudomonadati</taxon>
        <taxon>Pseudomonadota</taxon>
        <taxon>Alphaproteobacteria</taxon>
        <taxon>Parvularculales</taxon>
        <taxon>Parvularculaceae</taxon>
        <taxon>Hyphococcus</taxon>
    </lineage>
</organism>
<evidence type="ECO:0000256" key="9">
    <source>
        <dbReference type="PIRSR" id="PIRSR639901-1"/>
    </source>
</evidence>
<accession>A0AAE9ZLC1</accession>
<dbReference type="SUPFAM" id="SSF53756">
    <property type="entry name" value="UDP-Glycosyltransferase/glycogen phosphorylase"/>
    <property type="match status" value="1"/>
</dbReference>
<name>A0AAE9ZLC1_9PROT</name>
<dbReference type="Gene3D" id="3.40.50.2000">
    <property type="entry name" value="Glycogen Phosphorylase B"/>
    <property type="match status" value="1"/>
</dbReference>
<dbReference type="GO" id="GO:0005886">
    <property type="term" value="C:plasma membrane"/>
    <property type="evidence" value="ECO:0007669"/>
    <property type="project" value="UniProtKB-SubCell"/>
</dbReference>
<dbReference type="FunFam" id="3.40.50.2000:FF:000032">
    <property type="entry name" value="3-deoxy-D-manno-octulosonic acid transferase"/>
    <property type="match status" value="1"/>
</dbReference>
<dbReference type="Proteomes" id="UP001214043">
    <property type="component" value="Chromosome"/>
</dbReference>
<dbReference type="EC" id="2.4.99.12" evidence="4 11"/>
<dbReference type="GO" id="GO:0009245">
    <property type="term" value="P:lipid A biosynthetic process"/>
    <property type="evidence" value="ECO:0007669"/>
    <property type="project" value="TreeGrafter"/>
</dbReference>
<feature type="site" description="Transition state stabilizer" evidence="10">
    <location>
        <position position="139"/>
    </location>
</feature>
<evidence type="ECO:0000313" key="14">
    <source>
        <dbReference type="Proteomes" id="UP001214043"/>
    </source>
</evidence>
<comment type="subcellular location">
    <subcellularLocation>
        <location evidence="11">Cell membrane</location>
    </subcellularLocation>
</comment>
<evidence type="ECO:0000256" key="7">
    <source>
        <dbReference type="ARBA" id="ARBA00031445"/>
    </source>
</evidence>
<proteinExistence type="inferred from homology"/>
<keyword evidence="14" id="KW-1185">Reference proteome</keyword>
<keyword evidence="11" id="KW-0448">Lipopolysaccharide biosynthesis</keyword>
<keyword evidence="6 11" id="KW-0808">Transferase</keyword>
<evidence type="ECO:0000256" key="4">
    <source>
        <dbReference type="ARBA" id="ARBA00012621"/>
    </source>
</evidence>